<feature type="domain" description="3'-5' exoribonuclease Rv2179c-like" evidence="1">
    <location>
        <begin position="3"/>
        <end position="192"/>
    </location>
</feature>
<dbReference type="AlphaFoldDB" id="A0AAJ1YDH3"/>
<keyword evidence="2" id="KW-0269">Exonuclease</keyword>
<evidence type="ECO:0000259" key="1">
    <source>
        <dbReference type="Pfam" id="PF16473"/>
    </source>
</evidence>
<dbReference type="Proteomes" id="UP001224622">
    <property type="component" value="Unassembled WGS sequence"/>
</dbReference>
<sequence length="206" mass="23298">MINTITIDTETLDLTPSAVILSIGAFAFDIQNVCQTQDSIVKVARDPELAEYSDTAFYCLIDTFDQLMQGRSVRAETQEWWRKQGESAHDALDGEREPLRQSLGMLAIWIQKHPEARIFFRGTDFDGSILEHAYRTNGIECPWHWGGKRDVRTYIDAMVKGTKGYLPKTHQPCFAMVKHNSLHDAMNDAEQMAIAYQVNSQQVGAA</sequence>
<gene>
    <name evidence="2" type="ORF">RDT67_19395</name>
</gene>
<dbReference type="InterPro" id="IPR033390">
    <property type="entry name" value="Rv2179c-like"/>
</dbReference>
<dbReference type="GO" id="GO:0003676">
    <property type="term" value="F:nucleic acid binding"/>
    <property type="evidence" value="ECO:0007669"/>
    <property type="project" value="InterPro"/>
</dbReference>
<name>A0AAJ1YDH3_SERFO</name>
<proteinExistence type="predicted"/>
<organism evidence="2 3">
    <name type="scientific">Serratia fonticola</name>
    <dbReference type="NCBI Taxonomy" id="47917"/>
    <lineage>
        <taxon>Bacteria</taxon>
        <taxon>Pseudomonadati</taxon>
        <taxon>Pseudomonadota</taxon>
        <taxon>Gammaproteobacteria</taxon>
        <taxon>Enterobacterales</taxon>
        <taxon>Yersiniaceae</taxon>
        <taxon>Serratia</taxon>
    </lineage>
</organism>
<dbReference type="InterPro" id="IPR012337">
    <property type="entry name" value="RNaseH-like_sf"/>
</dbReference>
<reference evidence="2" key="1">
    <citation type="submission" date="2023-08" db="EMBL/GenBank/DDBJ databases">
        <title>The Comparative Genomic Analysis of Yersiniaceae from Polar Regions.</title>
        <authorList>
            <person name="Goncharov A."/>
            <person name="Aslanov B."/>
            <person name="Kolodzhieva V."/>
            <person name="Azarov D."/>
            <person name="Mochov A."/>
            <person name="Lebedeva E."/>
        </authorList>
    </citation>
    <scope>NUCLEOTIDE SEQUENCE</scope>
    <source>
        <strain evidence="2">Vf</strain>
    </source>
</reference>
<accession>A0AAJ1YDH3</accession>
<evidence type="ECO:0000313" key="3">
    <source>
        <dbReference type="Proteomes" id="UP001224622"/>
    </source>
</evidence>
<comment type="caution">
    <text evidence="2">The sequence shown here is derived from an EMBL/GenBank/DDBJ whole genome shotgun (WGS) entry which is preliminary data.</text>
</comment>
<dbReference type="RefSeq" id="WP_309048106.1">
    <property type="nucleotide sequence ID" value="NZ_JAVIGA010000024.1"/>
</dbReference>
<dbReference type="InterPro" id="IPR036397">
    <property type="entry name" value="RNaseH_sf"/>
</dbReference>
<dbReference type="SUPFAM" id="SSF53098">
    <property type="entry name" value="Ribonuclease H-like"/>
    <property type="match status" value="1"/>
</dbReference>
<keyword evidence="2" id="KW-0378">Hydrolase</keyword>
<evidence type="ECO:0000313" key="2">
    <source>
        <dbReference type="EMBL" id="MDQ9128586.1"/>
    </source>
</evidence>
<dbReference type="Gene3D" id="3.30.420.10">
    <property type="entry name" value="Ribonuclease H-like superfamily/Ribonuclease H"/>
    <property type="match status" value="1"/>
</dbReference>
<dbReference type="Pfam" id="PF16473">
    <property type="entry name" value="Rv2179c-like"/>
    <property type="match status" value="1"/>
</dbReference>
<dbReference type="EC" id="3.1.-.-" evidence="2"/>
<dbReference type="EMBL" id="JAVIGA010000024">
    <property type="protein sequence ID" value="MDQ9128586.1"/>
    <property type="molecule type" value="Genomic_DNA"/>
</dbReference>
<dbReference type="GO" id="GO:0004527">
    <property type="term" value="F:exonuclease activity"/>
    <property type="evidence" value="ECO:0007669"/>
    <property type="project" value="UniProtKB-KW"/>
</dbReference>
<keyword evidence="2" id="KW-0540">Nuclease</keyword>
<protein>
    <submittedName>
        <fullName evidence="2">3'-5' exonuclease</fullName>
        <ecNumber evidence="2">3.1.-.-</ecNumber>
    </submittedName>
</protein>